<sequence>MLEAVSSSTEENRRNQQFKIKDHLDDGAMLEPLDSSSDESANDSFTCSEFEYENDKGRSDFDPSAMIFSKVAEVDNENEDFNVNPNYRNNDGLDSNGSSFASSEEGRRNGAPVNGAINWDYFTDWGPSFEKLVGVFKDIASLPDGDGTSNNNMDCRTETEEYV</sequence>
<dbReference type="AlphaFoldDB" id="A0A6J8E2H6"/>
<evidence type="ECO:0000313" key="3">
    <source>
        <dbReference type="Proteomes" id="UP000507470"/>
    </source>
</evidence>
<evidence type="ECO:0000256" key="1">
    <source>
        <dbReference type="SAM" id="MobiDB-lite"/>
    </source>
</evidence>
<feature type="region of interest" description="Disordered" evidence="1">
    <location>
        <begin position="78"/>
        <end position="109"/>
    </location>
</feature>
<feature type="compositionally biased region" description="Basic and acidic residues" evidence="1">
    <location>
        <begin position="10"/>
        <end position="26"/>
    </location>
</feature>
<gene>
    <name evidence="2" type="ORF">MCOR_47041</name>
</gene>
<feature type="compositionally biased region" description="Polar residues" evidence="1">
    <location>
        <begin position="87"/>
        <end position="102"/>
    </location>
</feature>
<organism evidence="2 3">
    <name type="scientific">Mytilus coruscus</name>
    <name type="common">Sea mussel</name>
    <dbReference type="NCBI Taxonomy" id="42192"/>
    <lineage>
        <taxon>Eukaryota</taxon>
        <taxon>Metazoa</taxon>
        <taxon>Spiralia</taxon>
        <taxon>Lophotrochozoa</taxon>
        <taxon>Mollusca</taxon>
        <taxon>Bivalvia</taxon>
        <taxon>Autobranchia</taxon>
        <taxon>Pteriomorphia</taxon>
        <taxon>Mytilida</taxon>
        <taxon>Mytiloidea</taxon>
        <taxon>Mytilidae</taxon>
        <taxon>Mytilinae</taxon>
        <taxon>Mytilus</taxon>
    </lineage>
</organism>
<protein>
    <submittedName>
        <fullName evidence="2">FAT4</fullName>
    </submittedName>
</protein>
<proteinExistence type="predicted"/>
<dbReference type="OrthoDB" id="10071831at2759"/>
<keyword evidence="3" id="KW-1185">Reference proteome</keyword>
<dbReference type="Proteomes" id="UP000507470">
    <property type="component" value="Unassembled WGS sequence"/>
</dbReference>
<feature type="region of interest" description="Disordered" evidence="1">
    <location>
        <begin position="1"/>
        <end position="62"/>
    </location>
</feature>
<reference evidence="2 3" key="1">
    <citation type="submission" date="2020-06" db="EMBL/GenBank/DDBJ databases">
        <authorList>
            <person name="Li R."/>
            <person name="Bekaert M."/>
        </authorList>
    </citation>
    <scope>NUCLEOTIDE SEQUENCE [LARGE SCALE GENOMIC DNA]</scope>
    <source>
        <strain evidence="3">wild</strain>
    </source>
</reference>
<accession>A0A6J8E2H6</accession>
<name>A0A6J8E2H6_MYTCO</name>
<evidence type="ECO:0000313" key="2">
    <source>
        <dbReference type="EMBL" id="CAC5414203.1"/>
    </source>
</evidence>
<dbReference type="EMBL" id="CACVKT020008336">
    <property type="protein sequence ID" value="CAC5414203.1"/>
    <property type="molecule type" value="Genomic_DNA"/>
</dbReference>
<feature type="region of interest" description="Disordered" evidence="1">
    <location>
        <begin position="141"/>
        <end position="163"/>
    </location>
</feature>